<feature type="domain" description="Flavodoxin-like fold" evidence="2">
    <location>
        <begin position="1"/>
        <end position="167"/>
    </location>
</feature>
<dbReference type="Pfam" id="PF02525">
    <property type="entry name" value="Flavodoxin_2"/>
    <property type="match status" value="1"/>
</dbReference>
<dbReference type="InterPro" id="IPR046980">
    <property type="entry name" value="KefG/KefF"/>
</dbReference>
<proteinExistence type="predicted"/>
<dbReference type="SUPFAM" id="SSF52218">
    <property type="entry name" value="Flavoproteins"/>
    <property type="match status" value="1"/>
</dbReference>
<sequence>MNIMIIAVHPRISESRVNRALANAAMGEANVTYRDLYAEYPDWCIDADKEHQLILAHDRIVLQFPLYWYSSPPLLKKWFDDVFTYGWAYGPGGNKLHGKEFANATTAGGTKNAYRSGGDNEYTLSELFRPIERTIKRCGGTYLPSFEVYGVSEITDDGLKQEAANYVRFIQSSAFALAH</sequence>
<reference evidence="3 4" key="1">
    <citation type="submission" date="2023-07" db="EMBL/GenBank/DDBJ databases">
        <title>Sorghum-associated microbial communities from plants grown in Nebraska, USA.</title>
        <authorList>
            <person name="Schachtman D."/>
        </authorList>
    </citation>
    <scope>NUCLEOTIDE SEQUENCE [LARGE SCALE GENOMIC DNA]</scope>
    <source>
        <strain evidence="3 4">CC482</strain>
    </source>
</reference>
<dbReference type="InterPro" id="IPR029039">
    <property type="entry name" value="Flavoprotein-like_sf"/>
</dbReference>
<protein>
    <submittedName>
        <fullName evidence="3">Glutathione-regulated potassium-efflux system ancillary protein KefG</fullName>
    </submittedName>
</protein>
<dbReference type="PANTHER" id="PTHR47307">
    <property type="entry name" value="GLUTATHIONE-REGULATED POTASSIUM-EFFLUX SYSTEM ANCILLARY PROTEIN KEFG"/>
    <property type="match status" value="1"/>
</dbReference>
<gene>
    <name evidence="3" type="ORF">J2T15_002067</name>
</gene>
<dbReference type="Proteomes" id="UP001229346">
    <property type="component" value="Unassembled WGS sequence"/>
</dbReference>
<evidence type="ECO:0000256" key="1">
    <source>
        <dbReference type="ARBA" id="ARBA00023002"/>
    </source>
</evidence>
<dbReference type="EMBL" id="JAUSSU010000004">
    <property type="protein sequence ID" value="MDQ0112632.1"/>
    <property type="molecule type" value="Genomic_DNA"/>
</dbReference>
<dbReference type="Gene3D" id="3.40.50.360">
    <property type="match status" value="1"/>
</dbReference>
<dbReference type="RefSeq" id="WP_307203546.1">
    <property type="nucleotide sequence ID" value="NZ_JAUSSU010000004.1"/>
</dbReference>
<accession>A0ABT9U053</accession>
<dbReference type="PANTHER" id="PTHR47307:SF1">
    <property type="entry name" value="GLUTATHIONE-REGULATED POTASSIUM-EFFLUX SYSTEM ANCILLARY PROTEIN KEFG"/>
    <property type="match status" value="1"/>
</dbReference>
<dbReference type="InterPro" id="IPR003680">
    <property type="entry name" value="Flavodoxin_fold"/>
</dbReference>
<evidence type="ECO:0000313" key="4">
    <source>
        <dbReference type="Proteomes" id="UP001229346"/>
    </source>
</evidence>
<name>A0ABT9U053_PAEHA</name>
<evidence type="ECO:0000313" key="3">
    <source>
        <dbReference type="EMBL" id="MDQ0112632.1"/>
    </source>
</evidence>
<organism evidence="3 4">
    <name type="scientific">Paenibacillus harenae</name>
    <dbReference type="NCBI Taxonomy" id="306543"/>
    <lineage>
        <taxon>Bacteria</taxon>
        <taxon>Bacillati</taxon>
        <taxon>Bacillota</taxon>
        <taxon>Bacilli</taxon>
        <taxon>Bacillales</taxon>
        <taxon>Paenibacillaceae</taxon>
        <taxon>Paenibacillus</taxon>
    </lineage>
</organism>
<keyword evidence="1" id="KW-0560">Oxidoreductase</keyword>
<comment type="caution">
    <text evidence="3">The sequence shown here is derived from an EMBL/GenBank/DDBJ whole genome shotgun (WGS) entry which is preliminary data.</text>
</comment>
<keyword evidence="4" id="KW-1185">Reference proteome</keyword>
<evidence type="ECO:0000259" key="2">
    <source>
        <dbReference type="Pfam" id="PF02525"/>
    </source>
</evidence>